<gene>
    <name evidence="3" type="ORF">EDD63_10651</name>
</gene>
<proteinExistence type="predicted"/>
<feature type="compositionally biased region" description="Basic and acidic residues" evidence="1">
    <location>
        <begin position="882"/>
        <end position="901"/>
    </location>
</feature>
<keyword evidence="2" id="KW-1133">Transmembrane helix</keyword>
<keyword evidence="2" id="KW-0472">Membrane</keyword>
<feature type="region of interest" description="Disordered" evidence="1">
    <location>
        <begin position="880"/>
        <end position="946"/>
    </location>
</feature>
<evidence type="ECO:0000313" key="3">
    <source>
        <dbReference type="EMBL" id="TDW25110.1"/>
    </source>
</evidence>
<evidence type="ECO:0000256" key="2">
    <source>
        <dbReference type="SAM" id="Phobius"/>
    </source>
</evidence>
<keyword evidence="2" id="KW-0812">Transmembrane</keyword>
<dbReference type="AlphaFoldDB" id="A0A4R8A9P4"/>
<protein>
    <submittedName>
        <fullName evidence="3">Uncharacterized protein</fullName>
    </submittedName>
</protein>
<feature type="transmembrane region" description="Helical" evidence="2">
    <location>
        <begin position="7"/>
        <end position="27"/>
    </location>
</feature>
<keyword evidence="4" id="KW-1185">Reference proteome</keyword>
<organism evidence="3 4">
    <name type="scientific">Breznakia blatticola</name>
    <dbReference type="NCBI Taxonomy" id="1754012"/>
    <lineage>
        <taxon>Bacteria</taxon>
        <taxon>Bacillati</taxon>
        <taxon>Bacillota</taxon>
        <taxon>Erysipelotrichia</taxon>
        <taxon>Erysipelotrichales</taxon>
        <taxon>Erysipelotrichaceae</taxon>
        <taxon>Breznakia</taxon>
    </lineage>
</organism>
<dbReference type="RefSeq" id="WP_134168370.1">
    <property type="nucleotide sequence ID" value="NZ_SODD01000006.1"/>
</dbReference>
<dbReference type="OrthoDB" id="1656208at2"/>
<feature type="transmembrane region" description="Helical" evidence="2">
    <location>
        <begin position="949"/>
        <end position="969"/>
    </location>
</feature>
<comment type="caution">
    <text evidence="3">The sequence shown here is derived from an EMBL/GenBank/DDBJ whole genome shotgun (WGS) entry which is preliminary data.</text>
</comment>
<name>A0A4R8A9P4_9FIRM</name>
<accession>A0A4R8A9P4</accession>
<evidence type="ECO:0000256" key="1">
    <source>
        <dbReference type="SAM" id="MobiDB-lite"/>
    </source>
</evidence>
<dbReference type="Proteomes" id="UP000294743">
    <property type="component" value="Unassembled WGS sequence"/>
</dbReference>
<sequence length="973" mass="106462">MIRKLKICLRVVLVMVVFVMSIMPVQATLRKEAVVLNHEVEIQQDQVIYDKEYEIGSSTEFDELQDILVDANNNKYVSIKVKVVDQPAIMRQNVKMSFRKLKHVVIDTTDFEMILQAGITMKDDSTFDYVGEHGVRVAMVDEGLAAVKAYDSSSIRLLDVKGIQDNNQSEKVRIGVLANNQASVIIEKDISFVRTAMNLSKYTSDMKVVVKGNILKCKRGINTSESTAGEKANVLIYGDMSLDAFVVEARSSIDIEVRGEVKTNSEMLMDITEDDVEVYIKAKGLQNLNRHENVRVGGSNVTLVFDLETNDMQALIFDYTKESHVTFYGDVVGDKVGALIEIDGTGSFTYHGMLSNSKGKAIVSKDADVMLESGSILVGSGITQKDVINAKSVTNQGVIIAVDGKNKNPKTENSQEGIVMFGQDANTVVWKEQADGNMWITYNDVLLMKEKQTKIGEFDIGEGDTYEYHSIQDVQEAIKGQDYTDVVITVCSPNMAEKHPVAIGTYESTMYEGVYQNNIRIDTSKYKYELNSLLAVFDDFSFTYTGEHGVDLKYEGNDEVYIVQASSNAYVEVNHIDGQMVDNNQNHYVNGVLVDDEATVVVNGSITNCFVGGGTNKNGTLHVGGDVHALSVGISCENDDSDRMTTIYVSGDIVAGNTGVAASGNVNVKVDGIVYKKQKEGHAVLLGGINIDGNVSVGGIQREASNQENEEADIYVLDYTGDTEVFFEVTGVIKQPYSVFIDEGAKLYAKGQWIGQTTDSLVNVEGEFIIEGGIINASGVALSASDTSSIKIAKDGYLIGKGATQEDVIDCLDTQPLNEGTIIAWDGNTENFKHETSTGLTVFGEHAKTATWFIDEGQNIHLALDGQPILLVKEGELVIEQPSDKPKDPSVEKPTNPDEKPTNPNIENPSTPNTENPNNSNTNKQVNTSSTKETNTQVHSPDTGDVNDVLHFMNMLITTGAGILMILILKKKK</sequence>
<evidence type="ECO:0000313" key="4">
    <source>
        <dbReference type="Proteomes" id="UP000294743"/>
    </source>
</evidence>
<reference evidence="3 4" key="1">
    <citation type="submission" date="2019-03" db="EMBL/GenBank/DDBJ databases">
        <title>Genomic Encyclopedia of Type Strains, Phase IV (KMG-IV): sequencing the most valuable type-strain genomes for metagenomic binning, comparative biology and taxonomic classification.</title>
        <authorList>
            <person name="Goeker M."/>
        </authorList>
    </citation>
    <scope>NUCLEOTIDE SEQUENCE [LARGE SCALE GENOMIC DNA]</scope>
    <source>
        <strain evidence="3 4">DSM 28867</strain>
    </source>
</reference>
<feature type="compositionally biased region" description="Polar residues" evidence="1">
    <location>
        <begin position="924"/>
        <end position="940"/>
    </location>
</feature>
<feature type="compositionally biased region" description="Low complexity" evidence="1">
    <location>
        <begin position="902"/>
        <end position="923"/>
    </location>
</feature>
<dbReference type="EMBL" id="SODD01000006">
    <property type="protein sequence ID" value="TDW25110.1"/>
    <property type="molecule type" value="Genomic_DNA"/>
</dbReference>